<evidence type="ECO:0000256" key="1">
    <source>
        <dbReference type="ARBA" id="ARBA00023015"/>
    </source>
</evidence>
<dbReference type="PRINTS" id="PR00032">
    <property type="entry name" value="HTHARAC"/>
</dbReference>
<dbReference type="Pfam" id="PF00072">
    <property type="entry name" value="Response_reg"/>
    <property type="match status" value="1"/>
</dbReference>
<comment type="caution">
    <text evidence="7">The sequence shown here is derived from an EMBL/GenBank/DDBJ whole genome shotgun (WGS) entry which is preliminary data.</text>
</comment>
<evidence type="ECO:0000313" key="7">
    <source>
        <dbReference type="EMBL" id="RED85531.1"/>
    </source>
</evidence>
<dbReference type="PANTHER" id="PTHR43280:SF31">
    <property type="entry name" value="TRANSCRIPTIONAL REGULATORY PROTEIN"/>
    <property type="match status" value="1"/>
</dbReference>
<dbReference type="GO" id="GO:0000160">
    <property type="term" value="P:phosphorelay signal transduction system"/>
    <property type="evidence" value="ECO:0007669"/>
    <property type="project" value="InterPro"/>
</dbReference>
<keyword evidence="3" id="KW-0804">Transcription</keyword>
<keyword evidence="1" id="KW-0805">Transcription regulation</keyword>
<dbReference type="SUPFAM" id="SSF52172">
    <property type="entry name" value="CheY-like"/>
    <property type="match status" value="1"/>
</dbReference>
<dbReference type="PROSITE" id="PS01124">
    <property type="entry name" value="HTH_ARAC_FAMILY_2"/>
    <property type="match status" value="1"/>
</dbReference>
<dbReference type="InterPro" id="IPR011006">
    <property type="entry name" value="CheY-like_superfamily"/>
</dbReference>
<organism evidence="7 8">
    <name type="scientific">Cohnella phaseoli</name>
    <dbReference type="NCBI Taxonomy" id="456490"/>
    <lineage>
        <taxon>Bacteria</taxon>
        <taxon>Bacillati</taxon>
        <taxon>Bacillota</taxon>
        <taxon>Bacilli</taxon>
        <taxon>Bacillales</taxon>
        <taxon>Paenibacillaceae</taxon>
        <taxon>Cohnella</taxon>
    </lineage>
</organism>
<dbReference type="Gene3D" id="1.10.10.60">
    <property type="entry name" value="Homeodomain-like"/>
    <property type="match status" value="2"/>
</dbReference>
<dbReference type="InterPro" id="IPR001789">
    <property type="entry name" value="Sig_transdc_resp-reg_receiver"/>
</dbReference>
<dbReference type="GO" id="GO:0003700">
    <property type="term" value="F:DNA-binding transcription factor activity"/>
    <property type="evidence" value="ECO:0007669"/>
    <property type="project" value="InterPro"/>
</dbReference>
<dbReference type="InterPro" id="IPR018062">
    <property type="entry name" value="HTH_AraC-typ_CS"/>
</dbReference>
<dbReference type="Pfam" id="PF12833">
    <property type="entry name" value="HTH_18"/>
    <property type="match status" value="1"/>
</dbReference>
<dbReference type="RefSeq" id="WP_116059950.1">
    <property type="nucleotide sequence ID" value="NZ_QRDZ01000004.1"/>
</dbReference>
<dbReference type="AlphaFoldDB" id="A0A3D9KG98"/>
<evidence type="ECO:0000259" key="5">
    <source>
        <dbReference type="PROSITE" id="PS01124"/>
    </source>
</evidence>
<protein>
    <submittedName>
        <fullName evidence="7">Two-component system response regulator YesN</fullName>
    </submittedName>
</protein>
<keyword evidence="4" id="KW-0597">Phosphoprotein</keyword>
<dbReference type="InterPro" id="IPR009057">
    <property type="entry name" value="Homeodomain-like_sf"/>
</dbReference>
<dbReference type="SMART" id="SM00448">
    <property type="entry name" value="REC"/>
    <property type="match status" value="1"/>
</dbReference>
<keyword evidence="8" id="KW-1185">Reference proteome</keyword>
<accession>A0A3D9KG98</accession>
<dbReference type="Proteomes" id="UP000256977">
    <property type="component" value="Unassembled WGS sequence"/>
</dbReference>
<dbReference type="OrthoDB" id="2543932at2"/>
<evidence type="ECO:0000259" key="6">
    <source>
        <dbReference type="PROSITE" id="PS50110"/>
    </source>
</evidence>
<gene>
    <name evidence="7" type="ORF">DFP98_104236</name>
</gene>
<name>A0A3D9KG98_9BACL</name>
<dbReference type="GO" id="GO:0043565">
    <property type="term" value="F:sequence-specific DNA binding"/>
    <property type="evidence" value="ECO:0007669"/>
    <property type="project" value="InterPro"/>
</dbReference>
<dbReference type="PROSITE" id="PS50110">
    <property type="entry name" value="RESPONSE_REGULATORY"/>
    <property type="match status" value="1"/>
</dbReference>
<feature type="domain" description="HTH araC/xylS-type" evidence="5">
    <location>
        <begin position="452"/>
        <end position="550"/>
    </location>
</feature>
<feature type="domain" description="Response regulatory" evidence="6">
    <location>
        <begin position="3"/>
        <end position="120"/>
    </location>
</feature>
<feature type="modified residue" description="4-aspartylphosphate" evidence="4">
    <location>
        <position position="55"/>
    </location>
</feature>
<dbReference type="PANTHER" id="PTHR43280">
    <property type="entry name" value="ARAC-FAMILY TRANSCRIPTIONAL REGULATOR"/>
    <property type="match status" value="1"/>
</dbReference>
<evidence type="ECO:0000313" key="8">
    <source>
        <dbReference type="Proteomes" id="UP000256977"/>
    </source>
</evidence>
<reference evidence="7 8" key="1">
    <citation type="submission" date="2018-07" db="EMBL/GenBank/DDBJ databases">
        <title>Genomic Encyclopedia of Type Strains, Phase III (KMG-III): the genomes of soil and plant-associated and newly described type strains.</title>
        <authorList>
            <person name="Whitman W."/>
        </authorList>
    </citation>
    <scope>NUCLEOTIDE SEQUENCE [LARGE SCALE GENOMIC DNA]</scope>
    <source>
        <strain evidence="7 8">CECT 7287</strain>
    </source>
</reference>
<dbReference type="SUPFAM" id="SSF46689">
    <property type="entry name" value="Homeodomain-like"/>
    <property type="match status" value="2"/>
</dbReference>
<dbReference type="CDD" id="cd17536">
    <property type="entry name" value="REC_YesN-like"/>
    <property type="match status" value="1"/>
</dbReference>
<keyword evidence="2" id="KW-0238">DNA-binding</keyword>
<proteinExistence type="predicted"/>
<sequence length="556" mass="64549">MYKLLIIDDEDLIVQGLVYLFENRPDLELEIYYAYSALEALEWLKRTKIDIVLSDIRMPGMSGIALQQEIVRLWPHTIVIFLTGHDDFNYIQTASRNQSFDYILKTEEDEVIVSAVRRAVDRLDGRFERERLLERAREQIKLALPSLRKEWLLERITGEAADNGSELELRLKELDIPLNAAAPILMMLGRQDDREPDGRTADQTLKNFGLQTIVNEALSPTLNLFSCMYESGRWIWLIQPNIEGLLPENEDFECSWKHAALLVRESLAKIQEECRRQIGLSVSLIAGASPVAWADCEHAYSLLKRILYIDYGQRKEVLLSESHLSPNERLEHDKDISHWLKMNKIQTLQTYLETSQRERFFSLFYELARHIEESGLDLMKLQWFYSVAPIFFRFMNTSFEENNALRIDVDMLTQLNRHSSWEDAVDYIARLAEAVFDAQKTDIGERELEIVARINTYIEDNLAGDLSLTRIGEEVGFNPSYLSRLYKQLTGEGLHDSITRMRLNKAVELLTQPSTKIHEISSALGFESPAYFTKFFKRVTNLTPSEYREKELSIKD</sequence>
<evidence type="ECO:0000256" key="4">
    <source>
        <dbReference type="PROSITE-ProRule" id="PRU00169"/>
    </source>
</evidence>
<dbReference type="InterPro" id="IPR018060">
    <property type="entry name" value="HTH_AraC"/>
</dbReference>
<dbReference type="Gene3D" id="3.40.50.2300">
    <property type="match status" value="1"/>
</dbReference>
<evidence type="ECO:0000256" key="3">
    <source>
        <dbReference type="ARBA" id="ARBA00023163"/>
    </source>
</evidence>
<dbReference type="EMBL" id="QRDZ01000004">
    <property type="protein sequence ID" value="RED85531.1"/>
    <property type="molecule type" value="Genomic_DNA"/>
</dbReference>
<evidence type="ECO:0000256" key="2">
    <source>
        <dbReference type="ARBA" id="ARBA00023125"/>
    </source>
</evidence>
<dbReference type="PROSITE" id="PS00041">
    <property type="entry name" value="HTH_ARAC_FAMILY_1"/>
    <property type="match status" value="1"/>
</dbReference>
<dbReference type="InterPro" id="IPR020449">
    <property type="entry name" value="Tscrpt_reg_AraC-type_HTH"/>
</dbReference>
<dbReference type="SMART" id="SM00342">
    <property type="entry name" value="HTH_ARAC"/>
    <property type="match status" value="1"/>
</dbReference>